<evidence type="ECO:0000259" key="9">
    <source>
        <dbReference type="Pfam" id="PF22062"/>
    </source>
</evidence>
<dbReference type="InterPro" id="IPR016722">
    <property type="entry name" value="DNA_pol_alpha_bsu"/>
</dbReference>
<dbReference type="Gene3D" id="1.10.8.530">
    <property type="entry name" value="DNA polymerase alpha-primase, subunit B, N-terminal domain"/>
    <property type="match status" value="1"/>
</dbReference>
<organism evidence="10 11">
    <name type="scientific">Fasciolopsis buskii</name>
    <dbReference type="NCBI Taxonomy" id="27845"/>
    <lineage>
        <taxon>Eukaryota</taxon>
        <taxon>Metazoa</taxon>
        <taxon>Spiralia</taxon>
        <taxon>Lophotrochozoa</taxon>
        <taxon>Platyhelminthes</taxon>
        <taxon>Trematoda</taxon>
        <taxon>Digenea</taxon>
        <taxon>Plagiorchiida</taxon>
        <taxon>Echinostomata</taxon>
        <taxon>Echinostomatoidea</taxon>
        <taxon>Fasciolidae</taxon>
        <taxon>Fasciolopsis</taxon>
    </lineage>
</organism>
<dbReference type="Pfam" id="PF22062">
    <property type="entry name" value="OB_DPOA2"/>
    <property type="match status" value="1"/>
</dbReference>
<keyword evidence="5 6" id="KW-0539">Nucleus</keyword>
<dbReference type="InterPro" id="IPR054300">
    <property type="entry name" value="OB_DPOA2"/>
</dbReference>
<dbReference type="PANTHER" id="PTHR23061">
    <property type="entry name" value="DNA POLYMERASE 2 ALPHA 70 KDA SUBUNIT"/>
    <property type="match status" value="1"/>
</dbReference>
<dbReference type="InterPro" id="IPR043034">
    <property type="entry name" value="DNA_pol_alpha_B_N_sf"/>
</dbReference>
<comment type="subcellular location">
    <subcellularLocation>
        <location evidence="1 6">Nucleus</location>
    </subcellularLocation>
</comment>
<dbReference type="InterPro" id="IPR007185">
    <property type="entry name" value="DNA_pol_a/d/e_bsu"/>
</dbReference>
<gene>
    <name evidence="10" type="ORF">FBUS_05502</name>
</gene>
<dbReference type="EMBL" id="LUCM01006201">
    <property type="protein sequence ID" value="KAA0191632.1"/>
    <property type="molecule type" value="Genomic_DNA"/>
</dbReference>
<evidence type="ECO:0000256" key="6">
    <source>
        <dbReference type="PIRNR" id="PIRNR018300"/>
    </source>
</evidence>
<reference evidence="10" key="1">
    <citation type="submission" date="2019-05" db="EMBL/GenBank/DDBJ databases">
        <title>Annotation for the trematode Fasciolopsis buski.</title>
        <authorList>
            <person name="Choi Y.-J."/>
        </authorList>
    </citation>
    <scope>NUCLEOTIDE SEQUENCE</scope>
    <source>
        <strain evidence="10">HT</strain>
        <tissue evidence="10">Whole worm</tissue>
    </source>
</reference>
<dbReference type="InterPro" id="IPR013627">
    <property type="entry name" value="Pol_alpha_B_N"/>
</dbReference>
<dbReference type="GO" id="GO:0003677">
    <property type="term" value="F:DNA binding"/>
    <property type="evidence" value="ECO:0007669"/>
    <property type="project" value="InterPro"/>
</dbReference>
<dbReference type="GO" id="GO:0005658">
    <property type="term" value="C:alpha DNA polymerase:primase complex"/>
    <property type="evidence" value="ECO:0007669"/>
    <property type="project" value="TreeGrafter"/>
</dbReference>
<feature type="domain" description="DNA polymerase alpha subunit B N-terminal" evidence="8">
    <location>
        <begin position="5"/>
        <end position="73"/>
    </location>
</feature>
<dbReference type="Proteomes" id="UP000728185">
    <property type="component" value="Unassembled WGS sequence"/>
</dbReference>
<feature type="domain" description="DNA polymerase alpha/delta/epsilon subunit B" evidence="7">
    <location>
        <begin position="401"/>
        <end position="611"/>
    </location>
</feature>
<sequence>MTETELLTEELRGFGLRALNNDVVVKLTQLCAKWDVDEAALVEKYVAFQRNGNLPDEILVKHVEQFDRETSAKLEVTKHRNTKVSTPAHVTPRLLPQKMLEEVLATKSQNDQLHLFSSYIPNSTIPPIPTSPMVTASSKGIVGLHAISVSSDKLESICSFPSNADILCQETPSRPVSNDWRVEILDNSSYPIRYMHQPTLEKAEVLDNWAWELVKQILSKLPEETFTESSTYKVPNSQLVSNVSSVSASPLRDAMKTSSSQSISKVTGSFERTTFLRPTSARLQTSSLFAGRLASSISTAIPQFSGETSEACIQLSKTRMQLSNASIVGLRRVEGASTTSDATIKLELPTTNIPPYSIYSGQPVILRGTNPTGQQLNVTEIYTPSILNFPEAVVKTADLCVMVAMGPYTFANSNDPSLLLTFLTAVKRNRPHVLIMLGPFVDATHPVVQSYAESTYEELFQSRLNSVAEFCGHLDVQLVVVPSWRDAHHDPVYPTPPFDPEWTGQTVELTEHYQNVHFVWDPSVISIGGYVFALTSVDVLFHLSSEELSAGCSGDRMTRLCQHIMSSQTFYPVHPPADDLPLDYILWSQRAQLRTAPHCLICPSRLRQFVKVTDGVLCINPGHVSRGDAPGSYAVIRIHECESKSVDNCTPLTTHPWSIVNRSSVHVYRL</sequence>
<evidence type="ECO:0000256" key="1">
    <source>
        <dbReference type="ARBA" id="ARBA00004123"/>
    </source>
</evidence>
<comment type="function">
    <text evidence="6">Accessory subunit of the DNA polymerase alpha complex (also known as the alpha DNA polymerase-primase complex) which plays an essential role in the initiation of DNA synthesis.</text>
</comment>
<name>A0A8E0RYG3_9TREM</name>
<dbReference type="PIRSF" id="PIRSF018300">
    <property type="entry name" value="DNA_pol_alph_2"/>
    <property type="match status" value="1"/>
</dbReference>
<evidence type="ECO:0000313" key="11">
    <source>
        <dbReference type="Proteomes" id="UP000728185"/>
    </source>
</evidence>
<proteinExistence type="inferred from homology"/>
<evidence type="ECO:0000259" key="7">
    <source>
        <dbReference type="Pfam" id="PF04042"/>
    </source>
</evidence>
<evidence type="ECO:0000256" key="4">
    <source>
        <dbReference type="ARBA" id="ARBA00022705"/>
    </source>
</evidence>
<accession>A0A8E0RYG3</accession>
<keyword evidence="4 6" id="KW-0235">DNA replication</keyword>
<dbReference type="AlphaFoldDB" id="A0A8E0RYG3"/>
<evidence type="ECO:0000256" key="2">
    <source>
        <dbReference type="ARBA" id="ARBA00007299"/>
    </source>
</evidence>
<dbReference type="Pfam" id="PF08418">
    <property type="entry name" value="Pol_alpha_B_N"/>
    <property type="match status" value="1"/>
</dbReference>
<dbReference type="Pfam" id="PF04042">
    <property type="entry name" value="DNA_pol_E_B"/>
    <property type="match status" value="1"/>
</dbReference>
<dbReference type="GO" id="GO:0006270">
    <property type="term" value="P:DNA replication initiation"/>
    <property type="evidence" value="ECO:0007669"/>
    <property type="project" value="TreeGrafter"/>
</dbReference>
<keyword evidence="11" id="KW-1185">Reference proteome</keyword>
<comment type="caution">
    <text evidence="10">The sequence shown here is derived from an EMBL/GenBank/DDBJ whole genome shotgun (WGS) entry which is preliminary data.</text>
</comment>
<feature type="domain" description="DNA polymerase alpha subunit B OB" evidence="9">
    <location>
        <begin position="341"/>
        <end position="382"/>
    </location>
</feature>
<protein>
    <recommendedName>
        <fullName evidence="3 6">DNA polymerase alpha subunit B</fullName>
    </recommendedName>
</protein>
<evidence type="ECO:0000313" key="10">
    <source>
        <dbReference type="EMBL" id="KAA0191632.1"/>
    </source>
</evidence>
<dbReference type="PANTHER" id="PTHR23061:SF12">
    <property type="entry name" value="DNA POLYMERASE ALPHA SUBUNIT B"/>
    <property type="match status" value="1"/>
</dbReference>
<comment type="similarity">
    <text evidence="2 6">Belongs to the DNA polymerase alpha subunit B family.</text>
</comment>
<evidence type="ECO:0000256" key="5">
    <source>
        <dbReference type="ARBA" id="ARBA00023242"/>
    </source>
</evidence>
<dbReference type="Gene3D" id="3.60.21.60">
    <property type="match status" value="2"/>
</dbReference>
<evidence type="ECO:0000259" key="8">
    <source>
        <dbReference type="Pfam" id="PF08418"/>
    </source>
</evidence>
<evidence type="ECO:0000256" key="3">
    <source>
        <dbReference type="ARBA" id="ARBA00018596"/>
    </source>
</evidence>
<dbReference type="OrthoDB" id="336885at2759"/>